<dbReference type="InterPro" id="IPR045055">
    <property type="entry name" value="DNA2/NAM7-like"/>
</dbReference>
<dbReference type="PANTHER" id="PTHR10887">
    <property type="entry name" value="DNA2/NAM7 HELICASE FAMILY"/>
    <property type="match status" value="1"/>
</dbReference>
<sequence>MDSEQGLVFEEEEEDVNRDVYSALREKAVSTGDEEPEWACKYCGIADPASVVRCLETGFWFCNSRGSSSGSHIVHHLVKSSKKEICLHPESPLGETIVECYNCSNRNVFMMGFIPAKGESVVVLLCRTCLQEGALKELGWDMDSWTSLVCDKELRPWLVKVPSEEDQLKARNISTAQINLLEEAWKKNPNADGVNLEAQALEEEEIAHVQRVYEDGYSYQNIYSPLVNLEAECDRDMKDNLKQENVCVTWKTSVANKGVATATFKPGTSMTEGGRLAIGDELRLNLGKHVVDGSFFNKALLISANKKKMRGAPDSKKKKDWDQSGTIIHIDDDDTITLEFRGSAGSIPTHIESGFQVSYVWKPITFDRMQNAMTKFAVDDKSVSGYLYHKLLGHMIEDQLRDTNIPAKWAVKGLPELNQSQLKAIREALVKPLALIQGPPGTGKTVTSASLVYHMVKQNKAKVLVTAPSNVAVDQLTEKIHKTGLKVVRLVAKAREHLESNVEELTLHYTIKNFAAATGGDLKRLLDKKEEVGYLSDGETKKLVKLLRSTQNSILNDADVICCTCAGAGDPRLSSMKFEHVLLDEATQATEPESLIPLVMGCQQFILVGDHCQLGPVVMCKKAATAGLSTSLFERLVTNGLRPLRLTTQYRMHPCLSEFPSTTFYEGSLMNGVSDIERTATNVQFPWPDPKKPMFFYSCNGQEELAGTGTSYLNRTEASNCEKVVTSLLKGGAAPEQIGVVTPYEGQRAYIVSHMQRHGSLKNHLYKDVEISSVDAFQGREKDYIILSCVRSNEKQGIGFLKDPRRLNVALTRAKYGLVILGSPKVLVEYPLWRTLIGHFHDASLLMDGALNNLQESRMSLGKPKKYYRDRRQRLFDEHAAQVFSGDVSDPYGDRKASKKALAEDSRFDPRYGGATHIQPTPEAAAGDILNSPVLPIPTMNVPSHVQVPPPVSHPRSDNLPMYRGYGDFDYNTYNTTEIQSVLDSLQTGTDQPSMLGTQAQIGGYTQESHGRHPMTQAGGGMSQSQFMLTQQQSTQLSNANTQSQYLFQDEDGCDEPY</sequence>
<comment type="caution">
    <text evidence="12">Lacks conserved residue(s) required for the propagation of feature annotation.</text>
</comment>
<dbReference type="CDD" id="cd18039">
    <property type="entry name" value="DEXXQc_UPF1"/>
    <property type="match status" value="1"/>
</dbReference>
<dbReference type="AlphaFoldDB" id="A0A7S2RGG5"/>
<keyword evidence="8" id="KW-0347">Helicase</keyword>
<dbReference type="EMBL" id="HBHK01005351">
    <property type="protein sequence ID" value="CAD9670375.1"/>
    <property type="molecule type" value="Transcribed_RNA"/>
</dbReference>
<dbReference type="Pfam" id="PF13087">
    <property type="entry name" value="AAA_12"/>
    <property type="match status" value="1"/>
</dbReference>
<proteinExistence type="inferred from homology"/>
<dbReference type="Pfam" id="PF09416">
    <property type="entry name" value="UPF1_Zn_bind"/>
    <property type="match status" value="1"/>
</dbReference>
<evidence type="ECO:0000256" key="9">
    <source>
        <dbReference type="ARBA" id="ARBA00022833"/>
    </source>
</evidence>
<feature type="compositionally biased region" description="Acidic residues" evidence="13">
    <location>
        <begin position="1049"/>
        <end position="1058"/>
    </location>
</feature>
<dbReference type="InterPro" id="IPR041679">
    <property type="entry name" value="DNA2/NAM7-like_C"/>
</dbReference>
<dbReference type="GO" id="GO:0000184">
    <property type="term" value="P:nuclear-transcribed mRNA catabolic process, nonsense-mediated decay"/>
    <property type="evidence" value="ECO:0007669"/>
    <property type="project" value="InterPro"/>
</dbReference>
<evidence type="ECO:0000256" key="10">
    <source>
        <dbReference type="ARBA" id="ARBA00022840"/>
    </source>
</evidence>
<dbReference type="PANTHER" id="PTHR10887:SF364">
    <property type="entry name" value="REGULATOR OF NONSENSE TRANSCRIPTS 1"/>
    <property type="match status" value="1"/>
</dbReference>
<dbReference type="InterPro" id="IPR041677">
    <property type="entry name" value="DNA2/NAM7_AAA_11"/>
</dbReference>
<accession>A0A7S2RGG5</accession>
<feature type="region of interest" description="CC/SHH/C" evidence="12">
    <location>
        <begin position="54"/>
        <end position="82"/>
    </location>
</feature>
<evidence type="ECO:0000256" key="8">
    <source>
        <dbReference type="ARBA" id="ARBA00022806"/>
    </source>
</evidence>
<feature type="domain" description="Upf1" evidence="14">
    <location>
        <begin position="32"/>
        <end position="188"/>
    </location>
</feature>
<keyword evidence="5" id="KW-0547">Nucleotide-binding</keyword>
<dbReference type="SMART" id="SM00487">
    <property type="entry name" value="DEXDc"/>
    <property type="match status" value="1"/>
</dbReference>
<keyword evidence="3" id="KW-0963">Cytoplasm</keyword>
<dbReference type="PROSITE" id="PS51997">
    <property type="entry name" value="UPF1_CH_RICH"/>
    <property type="match status" value="1"/>
</dbReference>
<dbReference type="Gene3D" id="3.40.50.300">
    <property type="entry name" value="P-loop containing nucleotide triphosphate hydrolases"/>
    <property type="match status" value="2"/>
</dbReference>
<dbReference type="InterPro" id="IPR014001">
    <property type="entry name" value="Helicase_ATP-bd"/>
</dbReference>
<dbReference type="GO" id="GO:0016787">
    <property type="term" value="F:hydrolase activity"/>
    <property type="evidence" value="ECO:0007669"/>
    <property type="project" value="UniProtKB-KW"/>
</dbReference>
<evidence type="ECO:0000256" key="11">
    <source>
        <dbReference type="ARBA" id="ARBA00048432"/>
    </source>
</evidence>
<evidence type="ECO:0000256" key="6">
    <source>
        <dbReference type="ARBA" id="ARBA00022771"/>
    </source>
</evidence>
<dbReference type="Gene3D" id="2.40.30.230">
    <property type="match status" value="1"/>
</dbReference>
<evidence type="ECO:0000256" key="5">
    <source>
        <dbReference type="ARBA" id="ARBA00022741"/>
    </source>
</evidence>
<evidence type="ECO:0000256" key="4">
    <source>
        <dbReference type="ARBA" id="ARBA00022723"/>
    </source>
</evidence>
<dbReference type="GO" id="GO:0005524">
    <property type="term" value="F:ATP binding"/>
    <property type="evidence" value="ECO:0007669"/>
    <property type="project" value="UniProtKB-KW"/>
</dbReference>
<dbReference type="CDD" id="cd21400">
    <property type="entry name" value="ZBD_UPF1-like"/>
    <property type="match status" value="1"/>
</dbReference>
<dbReference type="GO" id="GO:0005737">
    <property type="term" value="C:cytoplasm"/>
    <property type="evidence" value="ECO:0007669"/>
    <property type="project" value="UniProtKB-SubCell"/>
</dbReference>
<feature type="compositionally biased region" description="Polar residues" evidence="13">
    <location>
        <begin position="1023"/>
        <end position="1047"/>
    </location>
</feature>
<evidence type="ECO:0000313" key="15">
    <source>
        <dbReference type="EMBL" id="CAD9670375.1"/>
    </source>
</evidence>
<dbReference type="CDD" id="cd18808">
    <property type="entry name" value="SF1_C_Upf1"/>
    <property type="match status" value="1"/>
</dbReference>
<name>A0A7S2RGG5_9STRA</name>
<dbReference type="FunFam" id="3.40.50.300:FF:000097">
    <property type="entry name" value="Regulator of nonsense transcripts 1"/>
    <property type="match status" value="1"/>
</dbReference>
<protein>
    <recommendedName>
        <fullName evidence="14">Upf1 domain-containing protein</fullName>
    </recommendedName>
</protein>
<evidence type="ECO:0000256" key="13">
    <source>
        <dbReference type="SAM" id="MobiDB-lite"/>
    </source>
</evidence>
<dbReference type="Pfam" id="PF13086">
    <property type="entry name" value="AAA_11"/>
    <property type="match status" value="2"/>
</dbReference>
<comment type="catalytic activity">
    <reaction evidence="11">
        <text>ATP + H2O = ADP + phosphate + H(+)</text>
        <dbReference type="Rhea" id="RHEA:13065"/>
        <dbReference type="ChEBI" id="CHEBI:15377"/>
        <dbReference type="ChEBI" id="CHEBI:15378"/>
        <dbReference type="ChEBI" id="CHEBI:30616"/>
        <dbReference type="ChEBI" id="CHEBI:43474"/>
        <dbReference type="ChEBI" id="CHEBI:456216"/>
        <dbReference type="EC" id="3.6.4.12"/>
    </reaction>
    <physiologicalReaction direction="left-to-right" evidence="11">
        <dbReference type="Rhea" id="RHEA:13066"/>
    </physiologicalReaction>
</comment>
<feature type="region of interest" description="Disordered" evidence="13">
    <location>
        <begin position="1006"/>
        <end position="1058"/>
    </location>
</feature>
<dbReference type="SUPFAM" id="SSF52540">
    <property type="entry name" value="P-loop containing nucleoside triphosphate hydrolases"/>
    <property type="match status" value="1"/>
</dbReference>
<keyword evidence="6 12" id="KW-0863">Zinc-finger</keyword>
<dbReference type="InterPro" id="IPR027417">
    <property type="entry name" value="P-loop_NTPase"/>
</dbReference>
<keyword evidence="4 12" id="KW-0479">Metal-binding</keyword>
<gene>
    <name evidence="15" type="ORF">QSP1433_LOCUS3154</name>
</gene>
<dbReference type="Gene3D" id="6.10.140.1240">
    <property type="match status" value="1"/>
</dbReference>
<dbReference type="GO" id="GO:0003678">
    <property type="term" value="F:DNA helicase activity"/>
    <property type="evidence" value="ECO:0007669"/>
    <property type="project" value="UniProtKB-EC"/>
</dbReference>
<evidence type="ECO:0000256" key="3">
    <source>
        <dbReference type="ARBA" id="ARBA00022490"/>
    </source>
</evidence>
<keyword evidence="9 12" id="KW-0862">Zinc</keyword>
<comment type="similarity">
    <text evidence="2">Belongs to the DNA2/NAM7 helicase family.</text>
</comment>
<evidence type="ECO:0000259" key="14">
    <source>
        <dbReference type="PROSITE" id="PS51997"/>
    </source>
</evidence>
<dbReference type="InterPro" id="IPR047187">
    <property type="entry name" value="SF1_C_Upf1"/>
</dbReference>
<evidence type="ECO:0000256" key="2">
    <source>
        <dbReference type="ARBA" id="ARBA00007913"/>
    </source>
</evidence>
<keyword evidence="7" id="KW-0378">Hydrolase</keyword>
<dbReference type="GO" id="GO:0003724">
    <property type="term" value="F:RNA helicase activity"/>
    <property type="evidence" value="ECO:0007669"/>
    <property type="project" value="InterPro"/>
</dbReference>
<dbReference type="GO" id="GO:0003723">
    <property type="term" value="F:RNA binding"/>
    <property type="evidence" value="ECO:0007669"/>
    <property type="project" value="InterPro"/>
</dbReference>
<evidence type="ECO:0000256" key="1">
    <source>
        <dbReference type="ARBA" id="ARBA00004496"/>
    </source>
</evidence>
<keyword evidence="10" id="KW-0067">ATP-binding</keyword>
<dbReference type="GO" id="GO:0008270">
    <property type="term" value="F:zinc ion binding"/>
    <property type="evidence" value="ECO:0007669"/>
    <property type="project" value="UniProtKB-UniRule"/>
</dbReference>
<organism evidence="15">
    <name type="scientific">Mucochytrium quahogii</name>
    <dbReference type="NCBI Taxonomy" id="96639"/>
    <lineage>
        <taxon>Eukaryota</taxon>
        <taxon>Sar</taxon>
        <taxon>Stramenopiles</taxon>
        <taxon>Bigyra</taxon>
        <taxon>Labyrinthulomycetes</taxon>
        <taxon>Thraustochytrida</taxon>
        <taxon>Thraustochytriidae</taxon>
        <taxon>Mucochytrium</taxon>
    </lineage>
</organism>
<dbReference type="InterPro" id="IPR018999">
    <property type="entry name" value="UPF1_CH/ZBD"/>
</dbReference>
<evidence type="ECO:0000256" key="7">
    <source>
        <dbReference type="ARBA" id="ARBA00022801"/>
    </source>
</evidence>
<comment type="subcellular location">
    <subcellularLocation>
        <location evidence="1">Cytoplasm</location>
    </subcellularLocation>
</comment>
<reference evidence="15" key="1">
    <citation type="submission" date="2021-01" db="EMBL/GenBank/DDBJ databases">
        <authorList>
            <person name="Corre E."/>
            <person name="Pelletier E."/>
            <person name="Niang G."/>
            <person name="Scheremetjew M."/>
            <person name="Finn R."/>
            <person name="Kale V."/>
            <person name="Holt S."/>
            <person name="Cochrane G."/>
            <person name="Meng A."/>
            <person name="Brown T."/>
            <person name="Cohen L."/>
        </authorList>
    </citation>
    <scope>NUCLEOTIDE SEQUENCE</scope>
    <source>
        <strain evidence="15">NY070348D</strain>
    </source>
</reference>
<feature type="region of interest" description="C3H" evidence="12">
    <location>
        <begin position="40"/>
        <end position="72"/>
    </location>
</feature>
<evidence type="ECO:0000256" key="12">
    <source>
        <dbReference type="PROSITE-ProRule" id="PRU01341"/>
    </source>
</evidence>